<sequence>MKMSYLFYLLLLLSCNFASFDECPNNCSCNDDKFACNNAEYAKILTYMEDRFFVSVAIRNTPIYHLAKLPPMVTRIMYITNCLIEEIEKDAFTNVNYTHTKKCVLKRLRQA</sequence>
<evidence type="ECO:0000313" key="3">
    <source>
        <dbReference type="WBParaSite" id="Pan_g6238.t1"/>
    </source>
</evidence>
<reference evidence="2" key="1">
    <citation type="journal article" date="2013" name="Genetics">
        <title>The draft genome and transcriptome of Panagrellus redivivus are shaped by the harsh demands of a free-living lifestyle.</title>
        <authorList>
            <person name="Srinivasan J."/>
            <person name="Dillman A.R."/>
            <person name="Macchietto M.G."/>
            <person name="Heikkinen L."/>
            <person name="Lakso M."/>
            <person name="Fracchia K.M."/>
            <person name="Antoshechkin I."/>
            <person name="Mortazavi A."/>
            <person name="Wong G."/>
            <person name="Sternberg P.W."/>
        </authorList>
    </citation>
    <scope>NUCLEOTIDE SEQUENCE [LARGE SCALE GENOMIC DNA]</scope>
    <source>
        <strain evidence="2">MT8872</strain>
    </source>
</reference>
<reference evidence="3" key="2">
    <citation type="submission" date="2020-10" db="UniProtKB">
        <authorList>
            <consortium name="WormBaseParasite"/>
        </authorList>
    </citation>
    <scope>IDENTIFICATION</scope>
</reference>
<accession>A0A7E4W2J7</accession>
<protein>
    <submittedName>
        <fullName evidence="3">Hypotheticial protein</fullName>
    </submittedName>
</protein>
<dbReference type="PROSITE" id="PS51257">
    <property type="entry name" value="PROKAR_LIPOPROTEIN"/>
    <property type="match status" value="1"/>
</dbReference>
<dbReference type="AlphaFoldDB" id="A0A7E4W2J7"/>
<name>A0A7E4W2J7_PANRE</name>
<keyword evidence="2" id="KW-1185">Reference proteome</keyword>
<evidence type="ECO:0000313" key="2">
    <source>
        <dbReference type="Proteomes" id="UP000492821"/>
    </source>
</evidence>
<evidence type="ECO:0000256" key="1">
    <source>
        <dbReference type="SAM" id="SignalP"/>
    </source>
</evidence>
<proteinExistence type="predicted"/>
<dbReference type="Proteomes" id="UP000492821">
    <property type="component" value="Unassembled WGS sequence"/>
</dbReference>
<feature type="signal peptide" evidence="1">
    <location>
        <begin position="1"/>
        <end position="18"/>
    </location>
</feature>
<keyword evidence="1" id="KW-0732">Signal</keyword>
<dbReference type="WBParaSite" id="Pan_g6238.t1">
    <property type="protein sequence ID" value="Pan_g6238.t1"/>
    <property type="gene ID" value="Pan_g6238"/>
</dbReference>
<feature type="chain" id="PRO_5028813493" evidence="1">
    <location>
        <begin position="19"/>
        <end position="111"/>
    </location>
</feature>
<organism evidence="2 3">
    <name type="scientific">Panagrellus redivivus</name>
    <name type="common">Microworm</name>
    <dbReference type="NCBI Taxonomy" id="6233"/>
    <lineage>
        <taxon>Eukaryota</taxon>
        <taxon>Metazoa</taxon>
        <taxon>Ecdysozoa</taxon>
        <taxon>Nematoda</taxon>
        <taxon>Chromadorea</taxon>
        <taxon>Rhabditida</taxon>
        <taxon>Tylenchina</taxon>
        <taxon>Panagrolaimomorpha</taxon>
        <taxon>Panagrolaimoidea</taxon>
        <taxon>Panagrolaimidae</taxon>
        <taxon>Panagrellus</taxon>
    </lineage>
</organism>